<name>A0A9X1ME94_9MICC</name>
<feature type="binding site" evidence="8">
    <location>
        <position position="247"/>
    </location>
    <ligand>
        <name>Zn(2+)</name>
        <dbReference type="ChEBI" id="CHEBI:29105"/>
    </ligand>
</feature>
<comment type="similarity">
    <text evidence="1 5">Belongs to the metallo-dependent hydrolases superfamily. NagA family.</text>
</comment>
<evidence type="ECO:0000256" key="1">
    <source>
        <dbReference type="ARBA" id="ARBA00010716"/>
    </source>
</evidence>
<feature type="binding site" evidence="8">
    <location>
        <position position="212"/>
    </location>
    <ligand>
        <name>Zn(2+)</name>
        <dbReference type="ChEBI" id="CHEBI:29105"/>
    </ligand>
</feature>
<evidence type="ECO:0000256" key="2">
    <source>
        <dbReference type="ARBA" id="ARBA00022723"/>
    </source>
</evidence>
<keyword evidence="4 5" id="KW-0119">Carbohydrate metabolism</keyword>
<dbReference type="Gene3D" id="3.20.20.140">
    <property type="entry name" value="Metal-dependent hydrolases"/>
    <property type="match status" value="1"/>
</dbReference>
<dbReference type="Proteomes" id="UP001139158">
    <property type="component" value="Unassembled WGS sequence"/>
</dbReference>
<dbReference type="PANTHER" id="PTHR11113">
    <property type="entry name" value="N-ACETYLGLUCOSAMINE-6-PHOSPHATE DEACETYLASE"/>
    <property type="match status" value="1"/>
</dbReference>
<dbReference type="InterPro" id="IPR011059">
    <property type="entry name" value="Metal-dep_hydrolase_composite"/>
</dbReference>
<sequence length="413" mass="41525">MAFGNPVPVPADQPAGQETRLVLRGAAVIGARTVPDAAVAVDGGALTYAGPQDALEPCSGDVVVELSVGEVVLPGFVDLHCHGAYGVDFSRADGPAVRDAAAKLHADGTTTLLASLVTDAPEALLRQLTLLAGLAEEGLVAGIHLEGPFLAAARCGAQDPRWLRDPDLGLARELIAAGRGQLRTMTYAPELPGADALVELLTENGVIPSLGHTASPAGRAGDSLALSRQLLAASAVGAEAARPTVTHLFNGMDPIHHRAPGAVAACLRAATAGAAAVELIADNTHLDPYLVAAMFELLGAGNIALVTDSMAAAGLSDGQYRLGPAEVTVSGGVARLASTGSIAGGTAAMLDLVRNAVGAGVSLADAVTSAAAVPAGVLGRRDVGRLVAGGAADFVVIGPDLERVRVMRRGQWL</sequence>
<evidence type="ECO:0000313" key="10">
    <source>
        <dbReference type="EMBL" id="MCC3298418.1"/>
    </source>
</evidence>
<feature type="binding site" evidence="8">
    <location>
        <position position="146"/>
    </location>
    <ligand>
        <name>Zn(2+)</name>
        <dbReference type="ChEBI" id="CHEBI:29105"/>
    </ligand>
</feature>
<feature type="binding site" evidence="7">
    <location>
        <position position="258"/>
    </location>
    <ligand>
        <name>substrate</name>
    </ligand>
</feature>
<evidence type="ECO:0000256" key="3">
    <source>
        <dbReference type="ARBA" id="ARBA00022801"/>
    </source>
</evidence>
<dbReference type="InterPro" id="IPR003764">
    <property type="entry name" value="GlcNAc_6-P_deAcase"/>
</dbReference>
<feature type="domain" description="Amidohydrolase-related" evidence="9">
    <location>
        <begin position="71"/>
        <end position="412"/>
    </location>
</feature>
<dbReference type="AlphaFoldDB" id="A0A9X1ME94"/>
<keyword evidence="11" id="KW-1185">Reference proteome</keyword>
<protein>
    <submittedName>
        <fullName evidence="10">Amidohydrolase family protein</fullName>
    </submittedName>
</protein>
<reference evidence="10" key="1">
    <citation type="submission" date="2021-10" db="EMBL/GenBank/DDBJ databases">
        <title>Novel species in genus Arthrobacter.</title>
        <authorList>
            <person name="Liu Y."/>
        </authorList>
    </citation>
    <scope>NUCLEOTIDE SEQUENCE</scope>
    <source>
        <strain evidence="10">Zg-Y453</strain>
    </source>
</reference>
<evidence type="ECO:0000256" key="5">
    <source>
        <dbReference type="PIRNR" id="PIRNR038994"/>
    </source>
</evidence>
<evidence type="ECO:0000256" key="8">
    <source>
        <dbReference type="PIRSR" id="PIRSR038994-3"/>
    </source>
</evidence>
<gene>
    <name evidence="10" type="ORF">LJ757_11460</name>
</gene>
<feature type="binding site" evidence="7">
    <location>
        <begin position="250"/>
        <end position="251"/>
    </location>
    <ligand>
        <name>substrate</name>
    </ligand>
</feature>
<evidence type="ECO:0000256" key="6">
    <source>
        <dbReference type="PIRSR" id="PIRSR038994-1"/>
    </source>
</evidence>
<dbReference type="GO" id="GO:0008448">
    <property type="term" value="F:N-acetylglucosamine-6-phosphate deacetylase activity"/>
    <property type="evidence" value="ECO:0007669"/>
    <property type="project" value="InterPro"/>
</dbReference>
<evidence type="ECO:0000256" key="7">
    <source>
        <dbReference type="PIRSR" id="PIRSR038994-2"/>
    </source>
</evidence>
<dbReference type="Gene3D" id="2.30.40.10">
    <property type="entry name" value="Urease, subunit C, domain 1"/>
    <property type="match status" value="1"/>
</dbReference>
<keyword evidence="3 5" id="KW-0378">Hydrolase</keyword>
<proteinExistence type="inferred from homology"/>
<evidence type="ECO:0000313" key="11">
    <source>
        <dbReference type="Proteomes" id="UP001139158"/>
    </source>
</evidence>
<organism evidence="10 11">
    <name type="scientific">Arthrobacter caoxuetaonis</name>
    <dbReference type="NCBI Taxonomy" id="2886935"/>
    <lineage>
        <taxon>Bacteria</taxon>
        <taxon>Bacillati</taxon>
        <taxon>Actinomycetota</taxon>
        <taxon>Actinomycetes</taxon>
        <taxon>Micrococcales</taxon>
        <taxon>Micrococcaceae</taxon>
        <taxon>Arthrobacter</taxon>
    </lineage>
</organism>
<accession>A0A9X1ME94</accession>
<dbReference type="Pfam" id="PF01979">
    <property type="entry name" value="Amidohydro_1"/>
    <property type="match status" value="1"/>
</dbReference>
<comment type="caution">
    <text evidence="10">The sequence shown here is derived from an EMBL/GenBank/DDBJ whole genome shotgun (WGS) entry which is preliminary data.</text>
</comment>
<feature type="binding site" evidence="7">
    <location>
        <position position="157"/>
    </location>
    <ligand>
        <name>substrate</name>
    </ligand>
</feature>
<dbReference type="PIRSF" id="PIRSF038994">
    <property type="entry name" value="NagA"/>
    <property type="match status" value="1"/>
</dbReference>
<feature type="binding site" evidence="7">
    <location>
        <begin position="342"/>
        <end position="344"/>
    </location>
    <ligand>
        <name>substrate</name>
    </ligand>
</feature>
<comment type="cofactor">
    <cofactor evidence="8">
        <name>a divalent metal cation</name>
        <dbReference type="ChEBI" id="CHEBI:60240"/>
    </cofactor>
    <text evidence="8">Binds 1 divalent metal cation per subunit.</text>
</comment>
<dbReference type="GO" id="GO:0046872">
    <property type="term" value="F:metal ion binding"/>
    <property type="evidence" value="ECO:0007669"/>
    <property type="project" value="UniProtKB-KW"/>
</dbReference>
<dbReference type="GO" id="GO:0006046">
    <property type="term" value="P:N-acetylglucosamine catabolic process"/>
    <property type="evidence" value="ECO:0007669"/>
    <property type="project" value="TreeGrafter"/>
</dbReference>
<keyword evidence="2 8" id="KW-0479">Metal-binding</keyword>
<dbReference type="SUPFAM" id="SSF51556">
    <property type="entry name" value="Metallo-dependent hydrolases"/>
    <property type="match status" value="1"/>
</dbReference>
<dbReference type="InterPro" id="IPR032466">
    <property type="entry name" value="Metal_Hydrolase"/>
</dbReference>
<dbReference type="PANTHER" id="PTHR11113:SF14">
    <property type="entry name" value="N-ACETYLGLUCOSAMINE-6-PHOSPHATE DEACETYLASE"/>
    <property type="match status" value="1"/>
</dbReference>
<dbReference type="SUPFAM" id="SSF51338">
    <property type="entry name" value="Composite domain of metallo-dependent hydrolases"/>
    <property type="match status" value="1"/>
</dbReference>
<feature type="active site" description="Proton donor/acceptor" evidence="6">
    <location>
        <position position="308"/>
    </location>
</feature>
<dbReference type="InterPro" id="IPR006680">
    <property type="entry name" value="Amidohydro-rel"/>
</dbReference>
<dbReference type="EMBL" id="JAJFZV010000011">
    <property type="protein sequence ID" value="MCC3298418.1"/>
    <property type="molecule type" value="Genomic_DNA"/>
</dbReference>
<feature type="binding site" evidence="7">
    <location>
        <position position="285"/>
    </location>
    <ligand>
        <name>substrate</name>
    </ligand>
</feature>
<evidence type="ECO:0000256" key="4">
    <source>
        <dbReference type="ARBA" id="ARBA00023277"/>
    </source>
</evidence>
<evidence type="ECO:0000259" key="9">
    <source>
        <dbReference type="Pfam" id="PF01979"/>
    </source>
</evidence>
<dbReference type="RefSeq" id="WP_227896288.1">
    <property type="nucleotide sequence ID" value="NZ_CP099466.1"/>
</dbReference>